<dbReference type="CDD" id="cd02933">
    <property type="entry name" value="OYE_like_FMN"/>
    <property type="match status" value="1"/>
</dbReference>
<organism evidence="5 6">
    <name type="scientific">Phytophthora fragariaefolia</name>
    <dbReference type="NCBI Taxonomy" id="1490495"/>
    <lineage>
        <taxon>Eukaryota</taxon>
        <taxon>Sar</taxon>
        <taxon>Stramenopiles</taxon>
        <taxon>Oomycota</taxon>
        <taxon>Peronosporomycetes</taxon>
        <taxon>Peronosporales</taxon>
        <taxon>Peronosporaceae</taxon>
        <taxon>Phytophthora</taxon>
    </lineage>
</organism>
<dbReference type="InterPro" id="IPR013785">
    <property type="entry name" value="Aldolase_TIM"/>
</dbReference>
<evidence type="ECO:0000313" key="6">
    <source>
        <dbReference type="Proteomes" id="UP001165121"/>
    </source>
</evidence>
<sequence length="470" mass="51274">MKKIKADERPELVSLLQLLCCRSGRAFMQWWARASAHCSLELRALSQVEFRACIYRSLTGWRHHSGVAVGQSQCLCCTSTESLTAIWRQMAITTKTKLFTPTTLGGKKSSAGLKHGVVMAPMTRLRMGDDGVPGPVVVEFYAQRATDGGLVVTEGTNISATARGYYGPPGIFNDAQVEGWKAVTKAVHAKGGKIFVQLWHTGRDSHQLNQPNGELPVCSSAVSMEGVHSLAPTREGRLPHPVPRALEVEEIAGIVADYKSAAILALEAEFDGVELHCDNGYLMEQFLCDSVNKRTDQYGGSVENRARILFEALEAILSGVDSSKVGIRLSPYGTSFGCTDSAPGDIFSYVIEKLNDYDLAYLHLVEPRGIQVPAPDAPEGGVLTIFRKIYQGFIITASGYNREEAIKVVEEGSAECVAFAQDFISNPDLVERLKIDAVLNTRNPKTAYLPLGAPFETGYTDYPFLTDSKK</sequence>
<proteinExistence type="inferred from homology"/>
<feature type="domain" description="NADH:flavin oxidoreductase/NADH oxidase N-terminal" evidence="4">
    <location>
        <begin position="97"/>
        <end position="435"/>
    </location>
</feature>
<dbReference type="InterPro" id="IPR001155">
    <property type="entry name" value="OxRdtase_FMN_N"/>
</dbReference>
<evidence type="ECO:0000256" key="3">
    <source>
        <dbReference type="ARBA" id="ARBA00023002"/>
    </source>
</evidence>
<comment type="caution">
    <text evidence="5">The sequence shown here is derived from an EMBL/GenBank/DDBJ whole genome shotgun (WGS) entry which is preliminary data.</text>
</comment>
<comment type="similarity">
    <text evidence="2">Belongs to the NADH:flavin oxidoreductase/NADH oxidase family.</text>
</comment>
<dbReference type="Proteomes" id="UP001165121">
    <property type="component" value="Unassembled WGS sequence"/>
</dbReference>
<protein>
    <submittedName>
        <fullName evidence="5">Unnamed protein product</fullName>
    </submittedName>
</protein>
<dbReference type="GO" id="GO:0010181">
    <property type="term" value="F:FMN binding"/>
    <property type="evidence" value="ECO:0007669"/>
    <property type="project" value="InterPro"/>
</dbReference>
<name>A0A9W6YBU5_9STRA</name>
<evidence type="ECO:0000256" key="1">
    <source>
        <dbReference type="ARBA" id="ARBA00001917"/>
    </source>
</evidence>
<dbReference type="Pfam" id="PF00724">
    <property type="entry name" value="Oxidored_FMN"/>
    <property type="match status" value="1"/>
</dbReference>
<dbReference type="EMBL" id="BSXT01006764">
    <property type="protein sequence ID" value="GMF63007.1"/>
    <property type="molecule type" value="Genomic_DNA"/>
</dbReference>
<dbReference type="AlphaFoldDB" id="A0A9W6YBU5"/>
<dbReference type="OrthoDB" id="276546at2759"/>
<dbReference type="PANTHER" id="PTHR22893">
    <property type="entry name" value="NADH OXIDOREDUCTASE-RELATED"/>
    <property type="match status" value="1"/>
</dbReference>
<keyword evidence="3" id="KW-0560">Oxidoreductase</keyword>
<dbReference type="GO" id="GO:0005829">
    <property type="term" value="C:cytosol"/>
    <property type="evidence" value="ECO:0007669"/>
    <property type="project" value="UniProtKB-ARBA"/>
</dbReference>
<accession>A0A9W6YBU5</accession>
<evidence type="ECO:0000313" key="5">
    <source>
        <dbReference type="EMBL" id="GMF63007.1"/>
    </source>
</evidence>
<keyword evidence="6" id="KW-1185">Reference proteome</keyword>
<dbReference type="GO" id="GO:0016628">
    <property type="term" value="F:oxidoreductase activity, acting on the CH-CH group of donors, NAD or NADP as acceptor"/>
    <property type="evidence" value="ECO:0007669"/>
    <property type="project" value="UniProtKB-ARBA"/>
</dbReference>
<evidence type="ECO:0000259" key="4">
    <source>
        <dbReference type="Pfam" id="PF00724"/>
    </source>
</evidence>
<dbReference type="InterPro" id="IPR045247">
    <property type="entry name" value="Oye-like"/>
</dbReference>
<evidence type="ECO:0000256" key="2">
    <source>
        <dbReference type="ARBA" id="ARBA00005979"/>
    </source>
</evidence>
<reference evidence="5" key="1">
    <citation type="submission" date="2023-04" db="EMBL/GenBank/DDBJ databases">
        <title>Phytophthora fragariaefolia NBRC 109709.</title>
        <authorList>
            <person name="Ichikawa N."/>
            <person name="Sato H."/>
            <person name="Tonouchi N."/>
        </authorList>
    </citation>
    <scope>NUCLEOTIDE SEQUENCE</scope>
    <source>
        <strain evidence="5">NBRC 109709</strain>
    </source>
</reference>
<dbReference type="Gene3D" id="3.20.20.70">
    <property type="entry name" value="Aldolase class I"/>
    <property type="match status" value="1"/>
</dbReference>
<comment type="cofactor">
    <cofactor evidence="1">
        <name>FMN</name>
        <dbReference type="ChEBI" id="CHEBI:58210"/>
    </cofactor>
</comment>
<gene>
    <name evidence="5" type="ORF">Pfra01_002750100</name>
</gene>
<dbReference type="FunFam" id="3.20.20.70:FF:000059">
    <property type="entry name" value="N-ethylmaleimide reductase, FMN-linked"/>
    <property type="match status" value="1"/>
</dbReference>
<dbReference type="SUPFAM" id="SSF51395">
    <property type="entry name" value="FMN-linked oxidoreductases"/>
    <property type="match status" value="1"/>
</dbReference>
<dbReference type="PANTHER" id="PTHR22893:SF91">
    <property type="entry name" value="NADPH DEHYDROGENASE 2-RELATED"/>
    <property type="match status" value="1"/>
</dbReference>